<protein>
    <submittedName>
        <fullName evidence="2">Uncharacterized protein</fullName>
    </submittedName>
</protein>
<reference evidence="2 3" key="1">
    <citation type="submission" date="2018-05" db="EMBL/GenBank/DDBJ databases">
        <title>A metagenomic window into the 2 km-deep terrestrial subsurface aquifer revealed taxonomically and functionally diverse microbial community comprising novel uncultured bacterial lineages.</title>
        <authorList>
            <person name="Kadnikov V.V."/>
            <person name="Mardanov A.V."/>
            <person name="Beletsky A.V."/>
            <person name="Banks D."/>
            <person name="Pimenov N.V."/>
            <person name="Frank Y.A."/>
            <person name="Karnachuk O.V."/>
            <person name="Ravin N.V."/>
        </authorList>
    </citation>
    <scope>NUCLEOTIDE SEQUENCE [LARGE SCALE GENOMIC DNA]</scope>
    <source>
        <strain evidence="2">BY5</strain>
    </source>
</reference>
<feature type="compositionally biased region" description="Pro residues" evidence="1">
    <location>
        <begin position="44"/>
        <end position="70"/>
    </location>
</feature>
<dbReference type="AlphaFoldDB" id="A0A367ZSU8"/>
<dbReference type="Proteomes" id="UP000252355">
    <property type="component" value="Unassembled WGS sequence"/>
</dbReference>
<evidence type="ECO:0000256" key="1">
    <source>
        <dbReference type="SAM" id="MobiDB-lite"/>
    </source>
</evidence>
<proteinExistence type="predicted"/>
<accession>A0A367ZSU8</accession>
<name>A0A367ZSU8_9BACT</name>
<evidence type="ECO:0000313" key="2">
    <source>
        <dbReference type="EMBL" id="RCK81208.1"/>
    </source>
</evidence>
<organism evidence="2 3">
    <name type="scientific">Candidatus Ozemobacter sibiricus</name>
    <dbReference type="NCBI Taxonomy" id="2268124"/>
    <lineage>
        <taxon>Bacteria</taxon>
        <taxon>Candidatus Ozemobacteria</taxon>
        <taxon>Candidatus Ozemobacterales</taxon>
        <taxon>Candidatus Ozemobacteraceae</taxon>
        <taxon>Candidatus Ozemobacter</taxon>
    </lineage>
</organism>
<feature type="region of interest" description="Disordered" evidence="1">
    <location>
        <begin position="36"/>
        <end position="77"/>
    </location>
</feature>
<dbReference type="EMBL" id="QOQW01000002">
    <property type="protein sequence ID" value="RCK81208.1"/>
    <property type="molecule type" value="Genomic_DNA"/>
</dbReference>
<evidence type="ECO:0000313" key="3">
    <source>
        <dbReference type="Proteomes" id="UP000252355"/>
    </source>
</evidence>
<gene>
    <name evidence="2" type="ORF">OZSIB_2077</name>
</gene>
<sequence>MNRMHRLLFVVLVGWWVALPGQALDLSAYQGFMKGAGRNRSPASPSPPSAPPSVAPVAPLPGPERLPPSRPLVDDADASYRGGRVMTLYDANTGRGAFSLPQDTRIPEGLRPLLNDRKYPRQGISLSGTSGAMLVPSPGVLEPGKSAVAVHVLPFDLYNVNDVRYTDQDYFDTSFKLSYGAFEGFEIGVDKTFANQDRYDIAEPVYLNAKYQVPGNITFGGSFCTDSQSGYHSVWVGAGVPVAWAAVGTNFGAGTYHFFYSGAQKLKRAKFGGYNYKYDRAEGYADPIFFLIGGAIPVSNSLHFLYDFNGDRFSLGFRFNYQRVLHLDAAYVSDGDYERLPGAIAAKRLRNFLFGGSIVW</sequence>
<comment type="caution">
    <text evidence="2">The sequence shown here is derived from an EMBL/GenBank/DDBJ whole genome shotgun (WGS) entry which is preliminary data.</text>
</comment>